<dbReference type="InterPro" id="IPR006016">
    <property type="entry name" value="UspA"/>
</dbReference>
<dbReference type="PANTHER" id="PTHR46268">
    <property type="entry name" value="STRESS RESPONSE PROTEIN NHAX"/>
    <property type="match status" value="1"/>
</dbReference>
<comment type="similarity">
    <text evidence="1">Belongs to the universal stress protein A family.</text>
</comment>
<keyword evidence="4" id="KW-1185">Reference proteome</keyword>
<dbReference type="Gene3D" id="3.40.50.620">
    <property type="entry name" value="HUPs"/>
    <property type="match status" value="1"/>
</dbReference>
<comment type="caution">
    <text evidence="3">The sequence shown here is derived from an EMBL/GenBank/DDBJ whole genome shotgun (WGS) entry which is preliminary data.</text>
</comment>
<reference evidence="4" key="1">
    <citation type="journal article" date="2019" name="Int. J. Syst. Evol. Microbiol.">
        <title>The Global Catalogue of Microorganisms (GCM) 10K type strain sequencing project: providing services to taxonomists for standard genome sequencing and annotation.</title>
        <authorList>
            <consortium name="The Broad Institute Genomics Platform"/>
            <consortium name="The Broad Institute Genome Sequencing Center for Infectious Disease"/>
            <person name="Wu L."/>
            <person name="Ma J."/>
        </authorList>
    </citation>
    <scope>NUCLEOTIDE SEQUENCE [LARGE SCALE GENOMIC DNA]</scope>
    <source>
        <strain evidence="4">KCTC 42195</strain>
    </source>
</reference>
<evidence type="ECO:0000259" key="2">
    <source>
        <dbReference type="Pfam" id="PF00582"/>
    </source>
</evidence>
<dbReference type="EMBL" id="JBHRYH010000005">
    <property type="protein sequence ID" value="MFC3625015.1"/>
    <property type="molecule type" value="Genomic_DNA"/>
</dbReference>
<dbReference type="InterPro" id="IPR006015">
    <property type="entry name" value="Universal_stress_UspA"/>
</dbReference>
<evidence type="ECO:0000313" key="4">
    <source>
        <dbReference type="Proteomes" id="UP001595636"/>
    </source>
</evidence>
<proteinExistence type="inferred from homology"/>
<protein>
    <submittedName>
        <fullName evidence="3">Universal stress protein</fullName>
    </submittedName>
</protein>
<name>A0ABV7TPN1_9NEIS</name>
<evidence type="ECO:0000313" key="3">
    <source>
        <dbReference type="EMBL" id="MFC3625015.1"/>
    </source>
</evidence>
<accession>A0ABV7TPN1</accession>
<organism evidence="3 4">
    <name type="scientific">Vogesella amnigena</name>
    <dbReference type="NCBI Taxonomy" id="1507449"/>
    <lineage>
        <taxon>Bacteria</taxon>
        <taxon>Pseudomonadati</taxon>
        <taxon>Pseudomonadota</taxon>
        <taxon>Betaproteobacteria</taxon>
        <taxon>Neisseriales</taxon>
        <taxon>Chromobacteriaceae</taxon>
        <taxon>Vogesella</taxon>
    </lineage>
</organism>
<feature type="domain" description="UspA" evidence="2">
    <location>
        <begin position="1"/>
        <end position="141"/>
    </location>
</feature>
<dbReference type="Pfam" id="PF00582">
    <property type="entry name" value="Usp"/>
    <property type="match status" value="1"/>
</dbReference>
<dbReference type="SUPFAM" id="SSF52402">
    <property type="entry name" value="Adenine nucleotide alpha hydrolases-like"/>
    <property type="match status" value="1"/>
</dbReference>
<dbReference type="CDD" id="cd00293">
    <property type="entry name" value="USP-like"/>
    <property type="match status" value="1"/>
</dbReference>
<gene>
    <name evidence="3" type="ORF">ACFOKJ_02510</name>
</gene>
<evidence type="ECO:0000256" key="1">
    <source>
        <dbReference type="ARBA" id="ARBA00008791"/>
    </source>
</evidence>
<dbReference type="PRINTS" id="PR01438">
    <property type="entry name" value="UNVRSLSTRESS"/>
</dbReference>
<dbReference type="PANTHER" id="PTHR46268:SF15">
    <property type="entry name" value="UNIVERSAL STRESS PROTEIN HP_0031"/>
    <property type="match status" value="1"/>
</dbReference>
<dbReference type="InterPro" id="IPR014729">
    <property type="entry name" value="Rossmann-like_a/b/a_fold"/>
</dbReference>
<dbReference type="Proteomes" id="UP001595636">
    <property type="component" value="Unassembled WGS sequence"/>
</dbReference>
<sequence length="149" mass="16181">MSMRILLAVDGSDCAMRAVRHVLRLRELVGELEVHLLTVQIPVDSGHVRWFVSHEQLESYYREEGTAALQQAQAALDAAGQPYVRHIAVGHTANTIAHYASEVAADVLVMGSHGRAGLGRMLLGSVTSEVIHLSRVPVTVVSHDSSDPR</sequence>
<dbReference type="RefSeq" id="WP_390276415.1">
    <property type="nucleotide sequence ID" value="NZ_JBHRYH010000005.1"/>
</dbReference>